<evidence type="ECO:0000313" key="2">
    <source>
        <dbReference type="EMBL" id="CAG8810665.1"/>
    </source>
</evidence>
<dbReference type="EMBL" id="CAJVQB010027506">
    <property type="protein sequence ID" value="CAG8810665.1"/>
    <property type="molecule type" value="Genomic_DNA"/>
</dbReference>
<evidence type="ECO:0000313" key="3">
    <source>
        <dbReference type="Proteomes" id="UP000789901"/>
    </source>
</evidence>
<protein>
    <submittedName>
        <fullName evidence="2">41006_t:CDS:1</fullName>
    </submittedName>
</protein>
<dbReference type="Proteomes" id="UP000789901">
    <property type="component" value="Unassembled WGS sequence"/>
</dbReference>
<sequence length="125" mass="14495">SITGNEKYISRSVLYRIKDNKEALREIIYKGFTRSSEILIEEFKIGSIVLMIGRYVYNNNVEYVKKTNSHKDLNNQLDLIEKNFMNTVSQIKTDKSAVQESFSESTIQENSDEMVNSQNIDSNKE</sequence>
<evidence type="ECO:0000256" key="1">
    <source>
        <dbReference type="SAM" id="MobiDB-lite"/>
    </source>
</evidence>
<gene>
    <name evidence="2" type="ORF">GMARGA_LOCUS25143</name>
</gene>
<proteinExistence type="predicted"/>
<feature type="non-terminal residue" evidence="2">
    <location>
        <position position="1"/>
    </location>
</feature>
<comment type="caution">
    <text evidence="2">The sequence shown here is derived from an EMBL/GenBank/DDBJ whole genome shotgun (WGS) entry which is preliminary data.</text>
</comment>
<keyword evidence="3" id="KW-1185">Reference proteome</keyword>
<reference evidence="2 3" key="1">
    <citation type="submission" date="2021-06" db="EMBL/GenBank/DDBJ databases">
        <authorList>
            <person name="Kallberg Y."/>
            <person name="Tangrot J."/>
            <person name="Rosling A."/>
        </authorList>
    </citation>
    <scope>NUCLEOTIDE SEQUENCE [LARGE SCALE GENOMIC DNA]</scope>
    <source>
        <strain evidence="2 3">120-4 pot B 10/14</strain>
    </source>
</reference>
<feature type="region of interest" description="Disordered" evidence="1">
    <location>
        <begin position="99"/>
        <end position="125"/>
    </location>
</feature>
<organism evidence="2 3">
    <name type="scientific">Gigaspora margarita</name>
    <dbReference type="NCBI Taxonomy" id="4874"/>
    <lineage>
        <taxon>Eukaryota</taxon>
        <taxon>Fungi</taxon>
        <taxon>Fungi incertae sedis</taxon>
        <taxon>Mucoromycota</taxon>
        <taxon>Glomeromycotina</taxon>
        <taxon>Glomeromycetes</taxon>
        <taxon>Diversisporales</taxon>
        <taxon>Gigasporaceae</taxon>
        <taxon>Gigaspora</taxon>
    </lineage>
</organism>
<accession>A0ABN7W0K0</accession>
<name>A0ABN7W0K0_GIGMA</name>